<keyword evidence="3" id="KW-1185">Reference proteome</keyword>
<gene>
    <name evidence="2" type="primary">RANGAP2</name>
    <name evidence="2" type="ORF">F1559_003008</name>
</gene>
<dbReference type="Proteomes" id="UP000530660">
    <property type="component" value="Unassembled WGS sequence"/>
</dbReference>
<dbReference type="InterPro" id="IPR001611">
    <property type="entry name" value="Leu-rich_rpt"/>
</dbReference>
<dbReference type="InterPro" id="IPR045203">
    <property type="entry name" value="RanGAP1/2"/>
</dbReference>
<organism evidence="2 3">
    <name type="scientific">Cyanidiococcus yangmingshanensis</name>
    <dbReference type="NCBI Taxonomy" id="2690220"/>
    <lineage>
        <taxon>Eukaryota</taxon>
        <taxon>Rhodophyta</taxon>
        <taxon>Bangiophyceae</taxon>
        <taxon>Cyanidiales</taxon>
        <taxon>Cyanidiaceae</taxon>
        <taxon>Cyanidiococcus</taxon>
    </lineage>
</organism>
<sequence length="374" mass="40006">MANDDVESGNHYESPTSSSSFPPELGLQSFSLSGDREMLNAERAQVLFAPLRKHAAATSDTGEAIEIYRVSLSGKSFDVGAATVAASHFARLRPRSLRVLHLADVIAGRAEHEALQVLELLSAALADHDLVELDISDNALGAKGVRACAALLGRSEHLECLSMCNNGLAADAIRLVVEALTRSDKRVVLRKLHLFNNLLEDDGAMALAPLLERASMLEDFRFASLRVSRRGAAAVGRALAHGTQTLRRLDMADNTLGVDGSQALASALARQADLEELYLRDCLLTDAGARYVLEALLSHGEKLGLRVLDLSGNELTGAACGSLLAKLVERCATTLTHLRLDENELGDEGALAIATALATAPDRFPTRRAFTLPQ</sequence>
<dbReference type="SMART" id="SM00368">
    <property type="entry name" value="LRR_RI"/>
    <property type="match status" value="7"/>
</dbReference>
<dbReference type="SUPFAM" id="SSF52047">
    <property type="entry name" value="RNI-like"/>
    <property type="match status" value="1"/>
</dbReference>
<dbReference type="PANTHER" id="PTHR46761">
    <property type="entry name" value="RAN GTPASE-ACTIVATING PROTEIN 1"/>
    <property type="match status" value="1"/>
</dbReference>
<evidence type="ECO:0000256" key="1">
    <source>
        <dbReference type="SAM" id="MobiDB-lite"/>
    </source>
</evidence>
<protein>
    <submittedName>
        <fullName evidence="2">RAN GTPase activating protein 1</fullName>
    </submittedName>
</protein>
<dbReference type="InterPro" id="IPR032675">
    <property type="entry name" value="LRR_dom_sf"/>
</dbReference>
<dbReference type="Pfam" id="PF00560">
    <property type="entry name" value="LRR_1"/>
    <property type="match status" value="1"/>
</dbReference>
<comment type="caution">
    <text evidence="2">The sequence shown here is derived from an EMBL/GenBank/DDBJ whole genome shotgun (WGS) entry which is preliminary data.</text>
</comment>
<dbReference type="OrthoDB" id="120976at2759"/>
<accession>A0A7J7IED1</accession>
<dbReference type="AlphaFoldDB" id="A0A7J7IED1"/>
<reference evidence="2 3" key="1">
    <citation type="journal article" date="2020" name="J. Phycol.">
        <title>Comparative genome analysis reveals Cyanidiococcus gen. nov., a new extremophilic red algal genus sister to Cyanidioschyzon (Cyanidioschyzonaceae, Rhodophyta).</title>
        <authorList>
            <person name="Liu S.-L."/>
            <person name="Chiang Y.-R."/>
            <person name="Yoon H.S."/>
            <person name="Fu H.-Y."/>
        </authorList>
    </citation>
    <scope>NUCLEOTIDE SEQUENCE [LARGE SCALE GENOMIC DNA]</scope>
    <source>
        <strain evidence="2 3">THAL066</strain>
    </source>
</reference>
<feature type="compositionally biased region" description="Low complexity" evidence="1">
    <location>
        <begin position="14"/>
        <end position="23"/>
    </location>
</feature>
<evidence type="ECO:0000313" key="3">
    <source>
        <dbReference type="Proteomes" id="UP000530660"/>
    </source>
</evidence>
<dbReference type="Gene3D" id="3.80.10.10">
    <property type="entry name" value="Ribonuclease Inhibitor"/>
    <property type="match status" value="1"/>
</dbReference>
<dbReference type="PANTHER" id="PTHR46761:SF2">
    <property type="entry name" value="RAN GTPASE-ACTIVATING PROTEIN 1"/>
    <property type="match status" value="1"/>
</dbReference>
<dbReference type="GO" id="GO:0005096">
    <property type="term" value="F:GTPase activator activity"/>
    <property type="evidence" value="ECO:0007669"/>
    <property type="project" value="InterPro"/>
</dbReference>
<feature type="region of interest" description="Disordered" evidence="1">
    <location>
        <begin position="1"/>
        <end position="24"/>
    </location>
</feature>
<name>A0A7J7IED1_9RHOD</name>
<dbReference type="Pfam" id="PF13516">
    <property type="entry name" value="LRR_6"/>
    <property type="match status" value="4"/>
</dbReference>
<evidence type="ECO:0000313" key="2">
    <source>
        <dbReference type="EMBL" id="KAF6000927.1"/>
    </source>
</evidence>
<dbReference type="EMBL" id="VWRR01000017">
    <property type="protein sequence ID" value="KAF6000927.1"/>
    <property type="molecule type" value="Genomic_DNA"/>
</dbReference>
<proteinExistence type="predicted"/>